<dbReference type="SUPFAM" id="SSF56672">
    <property type="entry name" value="DNA/RNA polymerases"/>
    <property type="match status" value="1"/>
</dbReference>
<dbReference type="Pfam" id="PF00078">
    <property type="entry name" value="RVT_1"/>
    <property type="match status" value="1"/>
</dbReference>
<accession>A0A8X7STI3</accession>
<dbReference type="EMBL" id="LWDE02001393">
    <property type="protein sequence ID" value="KAE8241146.1"/>
    <property type="molecule type" value="Genomic_DNA"/>
</dbReference>
<evidence type="ECO:0000259" key="1">
    <source>
        <dbReference type="Pfam" id="PF00078"/>
    </source>
</evidence>
<organism evidence="2 3">
    <name type="scientific">Tilletia controversa</name>
    <name type="common">dwarf bunt fungus</name>
    <dbReference type="NCBI Taxonomy" id="13291"/>
    <lineage>
        <taxon>Eukaryota</taxon>
        <taxon>Fungi</taxon>
        <taxon>Dikarya</taxon>
        <taxon>Basidiomycota</taxon>
        <taxon>Ustilaginomycotina</taxon>
        <taxon>Exobasidiomycetes</taxon>
        <taxon>Tilletiales</taxon>
        <taxon>Tilletiaceae</taxon>
        <taxon>Tilletia</taxon>
    </lineage>
</organism>
<sequence length="81" mass="8767">MDRILRGLRWRHAVVYIDDVVIASHPMAEHAAALDTLLRNATSAGLRFSPAKCTFAVPSLVLLGRKVSGAGVAVWEDRAKA</sequence>
<proteinExistence type="predicted"/>
<dbReference type="InterPro" id="IPR000477">
    <property type="entry name" value="RT_dom"/>
</dbReference>
<dbReference type="Gene3D" id="3.30.70.270">
    <property type="match status" value="1"/>
</dbReference>
<evidence type="ECO:0000313" key="2">
    <source>
        <dbReference type="EMBL" id="KAE8241146.1"/>
    </source>
</evidence>
<dbReference type="InterPro" id="IPR043502">
    <property type="entry name" value="DNA/RNA_pol_sf"/>
</dbReference>
<evidence type="ECO:0000313" key="3">
    <source>
        <dbReference type="Proteomes" id="UP000077684"/>
    </source>
</evidence>
<dbReference type="InterPro" id="IPR043128">
    <property type="entry name" value="Rev_trsase/Diguanyl_cyclase"/>
</dbReference>
<keyword evidence="3" id="KW-1185">Reference proteome</keyword>
<gene>
    <name evidence="2" type="ORF">A4X06_0g7647</name>
</gene>
<name>A0A8X7STI3_9BASI</name>
<comment type="caution">
    <text evidence="2">The sequence shown here is derived from an EMBL/GenBank/DDBJ whole genome shotgun (WGS) entry which is preliminary data.</text>
</comment>
<dbReference type="AlphaFoldDB" id="A0A8X7STI3"/>
<protein>
    <recommendedName>
        <fullName evidence="1">Reverse transcriptase domain-containing protein</fullName>
    </recommendedName>
</protein>
<feature type="non-terminal residue" evidence="2">
    <location>
        <position position="81"/>
    </location>
</feature>
<feature type="domain" description="Reverse transcriptase" evidence="1">
    <location>
        <begin position="1"/>
        <end position="64"/>
    </location>
</feature>
<reference evidence="2" key="1">
    <citation type="submission" date="2016-04" db="EMBL/GenBank/DDBJ databases">
        <authorList>
            <person name="Nguyen H.D."/>
            <person name="Samba Siva P."/>
            <person name="Cullis J."/>
            <person name="Levesque C.A."/>
            <person name="Hambleton S."/>
        </authorList>
    </citation>
    <scope>NUCLEOTIDE SEQUENCE</scope>
    <source>
        <strain evidence="2">DAOMC 236426</strain>
    </source>
</reference>
<reference evidence="2" key="2">
    <citation type="journal article" date="2019" name="IMA Fungus">
        <title>Genome sequencing and comparison of five Tilletia species to identify candidate genes for the detection of regulated species infecting wheat.</title>
        <authorList>
            <person name="Nguyen H.D.T."/>
            <person name="Sultana T."/>
            <person name="Kesanakurti P."/>
            <person name="Hambleton S."/>
        </authorList>
    </citation>
    <scope>NUCLEOTIDE SEQUENCE</scope>
    <source>
        <strain evidence="2">DAOMC 236426</strain>
    </source>
</reference>
<dbReference type="Proteomes" id="UP000077684">
    <property type="component" value="Unassembled WGS sequence"/>
</dbReference>